<dbReference type="PANTHER" id="PTHR33527:SF18">
    <property type="entry name" value="F13O11.17 PROTEIN"/>
    <property type="match status" value="1"/>
</dbReference>
<name>A0AAP0EGY8_9MAGN</name>
<dbReference type="AlphaFoldDB" id="A0AAP0EGY8"/>
<sequence>MVAISLWLCLEEVGFPNIILKMLSLPDEIVSLVADEAAIIIGFLESSRTKSLSMPSHTLIEMTRSLMNSTLSFQFLHQHRLSVLTGVLRYVENVCAKAFEDILKLGYLINSSCPPTTGANGGNNSLQGLMVTTPIIMPQLANFNCKQRLDEASSSTPVSSQRRIMLNHMVHHWDPSKDVVPQDERTMFMTFSRGYPLSETEVKEFFSRRRKCE</sequence>
<dbReference type="EMBL" id="JBBNAF010000012">
    <property type="protein sequence ID" value="KAK9093310.1"/>
    <property type="molecule type" value="Genomic_DNA"/>
</dbReference>
<organism evidence="1 2">
    <name type="scientific">Stephania yunnanensis</name>
    <dbReference type="NCBI Taxonomy" id="152371"/>
    <lineage>
        <taxon>Eukaryota</taxon>
        <taxon>Viridiplantae</taxon>
        <taxon>Streptophyta</taxon>
        <taxon>Embryophyta</taxon>
        <taxon>Tracheophyta</taxon>
        <taxon>Spermatophyta</taxon>
        <taxon>Magnoliopsida</taxon>
        <taxon>Ranunculales</taxon>
        <taxon>Menispermaceae</taxon>
        <taxon>Menispermoideae</taxon>
        <taxon>Cissampelideae</taxon>
        <taxon>Stephania</taxon>
    </lineage>
</organism>
<reference evidence="1 2" key="1">
    <citation type="submission" date="2024-01" db="EMBL/GenBank/DDBJ databases">
        <title>Genome assemblies of Stephania.</title>
        <authorList>
            <person name="Yang L."/>
        </authorList>
    </citation>
    <scope>NUCLEOTIDE SEQUENCE [LARGE SCALE GENOMIC DNA]</scope>
    <source>
        <strain evidence="1">YNDBR</strain>
        <tissue evidence="1">Leaf</tissue>
    </source>
</reference>
<keyword evidence="2" id="KW-1185">Reference proteome</keyword>
<protein>
    <submittedName>
        <fullName evidence="1">Uncharacterized protein</fullName>
    </submittedName>
</protein>
<comment type="caution">
    <text evidence="1">The sequence shown here is derived from an EMBL/GenBank/DDBJ whole genome shotgun (WGS) entry which is preliminary data.</text>
</comment>
<dbReference type="PANTHER" id="PTHR33527">
    <property type="entry name" value="OS07G0274300 PROTEIN"/>
    <property type="match status" value="1"/>
</dbReference>
<gene>
    <name evidence="1" type="ORF">Syun_028221</name>
</gene>
<evidence type="ECO:0000313" key="1">
    <source>
        <dbReference type="EMBL" id="KAK9093310.1"/>
    </source>
</evidence>
<dbReference type="Proteomes" id="UP001420932">
    <property type="component" value="Unassembled WGS sequence"/>
</dbReference>
<evidence type="ECO:0000313" key="2">
    <source>
        <dbReference type="Proteomes" id="UP001420932"/>
    </source>
</evidence>
<accession>A0AAP0EGY8</accession>
<proteinExistence type="predicted"/>